<gene>
    <name evidence="3" type="ORF">PGTUg99_000518</name>
    <name evidence="2" type="ORF">PGTUg99_009561</name>
</gene>
<comment type="caution">
    <text evidence="3">The sequence shown here is derived from an EMBL/GenBank/DDBJ whole genome shotgun (WGS) entry which is preliminary data.</text>
</comment>
<keyword evidence="1" id="KW-0732">Signal</keyword>
<sequence length="103" mass="11979">MFLLFSHYLFVLPRYCTWLEQQVLSILFTKIDEISRQGVIMTALKELNQSLQKDQTIQSTRITNVNQHSPMPSMYIPRQNLLISIAREVGILTNVKLMLLISL</sequence>
<evidence type="ECO:0000313" key="2">
    <source>
        <dbReference type="EMBL" id="KAA1125114.1"/>
    </source>
</evidence>
<evidence type="ECO:0000256" key="1">
    <source>
        <dbReference type="SAM" id="SignalP"/>
    </source>
</evidence>
<accession>A0A5B0RUT9</accession>
<dbReference type="Proteomes" id="UP000325313">
    <property type="component" value="Unassembled WGS sequence"/>
</dbReference>
<reference evidence="3 4" key="1">
    <citation type="submission" date="2019-05" db="EMBL/GenBank/DDBJ databases">
        <title>Emergence of the Ug99 lineage of the wheat stem rust pathogen through somatic hybridization.</title>
        <authorList>
            <person name="Li F."/>
            <person name="Upadhyaya N.M."/>
            <person name="Sperschneider J."/>
            <person name="Matny O."/>
            <person name="Nguyen-Phuc H."/>
            <person name="Mago R."/>
            <person name="Raley C."/>
            <person name="Miller M.E."/>
            <person name="Silverstein K.A.T."/>
            <person name="Henningsen E."/>
            <person name="Hirsch C.D."/>
            <person name="Visser B."/>
            <person name="Pretorius Z.A."/>
            <person name="Steffenson B.J."/>
            <person name="Schwessinger B."/>
            <person name="Dodds P.N."/>
            <person name="Figueroa M."/>
        </authorList>
    </citation>
    <scope>NUCLEOTIDE SEQUENCE [LARGE SCALE GENOMIC DNA]</scope>
    <source>
        <strain evidence="3 4">Ug99</strain>
    </source>
</reference>
<feature type="chain" id="PRO_5033474928" evidence="1">
    <location>
        <begin position="19"/>
        <end position="103"/>
    </location>
</feature>
<dbReference type="EMBL" id="VDEP01000137">
    <property type="protein sequence ID" value="KAA1129168.1"/>
    <property type="molecule type" value="Genomic_DNA"/>
</dbReference>
<name>A0A5B0RUT9_PUCGR</name>
<evidence type="ECO:0000313" key="4">
    <source>
        <dbReference type="Proteomes" id="UP000325313"/>
    </source>
</evidence>
<proteinExistence type="predicted"/>
<dbReference type="AlphaFoldDB" id="A0A5B0RUT9"/>
<evidence type="ECO:0000313" key="3">
    <source>
        <dbReference type="EMBL" id="KAA1129168.1"/>
    </source>
</evidence>
<feature type="signal peptide" evidence="1">
    <location>
        <begin position="1"/>
        <end position="18"/>
    </location>
</feature>
<organism evidence="3 4">
    <name type="scientific">Puccinia graminis f. sp. tritici</name>
    <dbReference type="NCBI Taxonomy" id="56615"/>
    <lineage>
        <taxon>Eukaryota</taxon>
        <taxon>Fungi</taxon>
        <taxon>Dikarya</taxon>
        <taxon>Basidiomycota</taxon>
        <taxon>Pucciniomycotina</taxon>
        <taxon>Pucciniomycetes</taxon>
        <taxon>Pucciniales</taxon>
        <taxon>Pucciniaceae</taxon>
        <taxon>Puccinia</taxon>
    </lineage>
</organism>
<protein>
    <submittedName>
        <fullName evidence="3">Uncharacterized protein</fullName>
    </submittedName>
</protein>
<dbReference type="EMBL" id="VDEP01000184">
    <property type="protein sequence ID" value="KAA1125114.1"/>
    <property type="molecule type" value="Genomic_DNA"/>
</dbReference>